<organism evidence="1 2">
    <name type="scientific">Helianthus annuus</name>
    <name type="common">Common sunflower</name>
    <dbReference type="NCBI Taxonomy" id="4232"/>
    <lineage>
        <taxon>Eukaryota</taxon>
        <taxon>Viridiplantae</taxon>
        <taxon>Streptophyta</taxon>
        <taxon>Embryophyta</taxon>
        <taxon>Tracheophyta</taxon>
        <taxon>Spermatophyta</taxon>
        <taxon>Magnoliopsida</taxon>
        <taxon>eudicotyledons</taxon>
        <taxon>Gunneridae</taxon>
        <taxon>Pentapetalae</taxon>
        <taxon>asterids</taxon>
        <taxon>campanulids</taxon>
        <taxon>Asterales</taxon>
        <taxon>Asteraceae</taxon>
        <taxon>Asteroideae</taxon>
        <taxon>Heliantheae alliance</taxon>
        <taxon>Heliantheae</taxon>
        <taxon>Helianthus</taxon>
    </lineage>
</organism>
<dbReference type="AlphaFoldDB" id="A0A9K3IX76"/>
<gene>
    <name evidence="1" type="ORF">HanXRQr2_Chr05g0199531</name>
</gene>
<dbReference type="Proteomes" id="UP000215914">
    <property type="component" value="Unassembled WGS sequence"/>
</dbReference>
<reference evidence="1" key="2">
    <citation type="submission" date="2020-06" db="EMBL/GenBank/DDBJ databases">
        <title>Helianthus annuus Genome sequencing and assembly Release 2.</title>
        <authorList>
            <person name="Gouzy J."/>
            <person name="Langlade N."/>
            <person name="Munos S."/>
        </authorList>
    </citation>
    <scope>NUCLEOTIDE SEQUENCE</scope>
    <source>
        <tissue evidence="1">Leaves</tissue>
    </source>
</reference>
<protein>
    <submittedName>
        <fullName evidence="1">Uncharacterized protein</fullName>
    </submittedName>
</protein>
<proteinExistence type="predicted"/>
<keyword evidence="2" id="KW-1185">Reference proteome</keyword>
<dbReference type="Gramene" id="mRNA:HanXRQr2_Chr05g0199531">
    <property type="protein sequence ID" value="mRNA:HanXRQr2_Chr05g0199531"/>
    <property type="gene ID" value="HanXRQr2_Chr05g0199531"/>
</dbReference>
<evidence type="ECO:0000313" key="2">
    <source>
        <dbReference type="Proteomes" id="UP000215914"/>
    </source>
</evidence>
<evidence type="ECO:0000313" key="1">
    <source>
        <dbReference type="EMBL" id="KAF5804648.1"/>
    </source>
</evidence>
<comment type="caution">
    <text evidence="1">The sequence shown here is derived from an EMBL/GenBank/DDBJ whole genome shotgun (WGS) entry which is preliminary data.</text>
</comment>
<name>A0A9K3IX76_HELAN</name>
<reference evidence="1" key="1">
    <citation type="journal article" date="2017" name="Nature">
        <title>The sunflower genome provides insights into oil metabolism, flowering and Asterid evolution.</title>
        <authorList>
            <person name="Badouin H."/>
            <person name="Gouzy J."/>
            <person name="Grassa C.J."/>
            <person name="Murat F."/>
            <person name="Staton S.E."/>
            <person name="Cottret L."/>
            <person name="Lelandais-Briere C."/>
            <person name="Owens G.L."/>
            <person name="Carrere S."/>
            <person name="Mayjonade B."/>
            <person name="Legrand L."/>
            <person name="Gill N."/>
            <person name="Kane N.C."/>
            <person name="Bowers J.E."/>
            <person name="Hubner S."/>
            <person name="Bellec A."/>
            <person name="Berard A."/>
            <person name="Berges H."/>
            <person name="Blanchet N."/>
            <person name="Boniface M.C."/>
            <person name="Brunel D."/>
            <person name="Catrice O."/>
            <person name="Chaidir N."/>
            <person name="Claudel C."/>
            <person name="Donnadieu C."/>
            <person name="Faraut T."/>
            <person name="Fievet G."/>
            <person name="Helmstetter N."/>
            <person name="King M."/>
            <person name="Knapp S.J."/>
            <person name="Lai Z."/>
            <person name="Le Paslier M.C."/>
            <person name="Lippi Y."/>
            <person name="Lorenzon L."/>
            <person name="Mandel J.R."/>
            <person name="Marage G."/>
            <person name="Marchand G."/>
            <person name="Marquand E."/>
            <person name="Bret-Mestries E."/>
            <person name="Morien E."/>
            <person name="Nambeesan S."/>
            <person name="Nguyen T."/>
            <person name="Pegot-Espagnet P."/>
            <person name="Pouilly N."/>
            <person name="Raftis F."/>
            <person name="Sallet E."/>
            <person name="Schiex T."/>
            <person name="Thomas J."/>
            <person name="Vandecasteele C."/>
            <person name="Vares D."/>
            <person name="Vear F."/>
            <person name="Vautrin S."/>
            <person name="Crespi M."/>
            <person name="Mangin B."/>
            <person name="Burke J.M."/>
            <person name="Salse J."/>
            <person name="Munos S."/>
            <person name="Vincourt P."/>
            <person name="Rieseberg L.H."/>
            <person name="Langlade N.B."/>
        </authorList>
    </citation>
    <scope>NUCLEOTIDE SEQUENCE</scope>
    <source>
        <tissue evidence="1">Leaves</tissue>
    </source>
</reference>
<accession>A0A9K3IX76</accession>
<dbReference type="EMBL" id="MNCJ02000320">
    <property type="protein sequence ID" value="KAF5804648.1"/>
    <property type="molecule type" value="Genomic_DNA"/>
</dbReference>
<sequence>MEGGIYSLRHHSCRANCHRVRILRQRITASDALAGDLVRLFFMLGDIL</sequence>